<protein>
    <recommendedName>
        <fullName evidence="9">Serine/threonine-protein phosphatase 2A activator</fullName>
        <ecNumber evidence="9">5.2.1.8</ecNumber>
    </recommendedName>
    <alternativeName>
        <fullName evidence="9">Phosphotyrosyl phosphatase activator</fullName>
    </alternativeName>
</protein>
<dbReference type="AlphaFoldDB" id="G0VHM3"/>
<dbReference type="EC" id="5.2.1.8" evidence="9"/>
<dbReference type="OrthoDB" id="16120at2759"/>
<evidence type="ECO:0000256" key="9">
    <source>
        <dbReference type="RuleBase" id="RU361210"/>
    </source>
</evidence>
<comment type="similarity">
    <text evidence="4 9">Belongs to the PTPA-type PPIase family.</text>
</comment>
<dbReference type="eggNOG" id="KOG2867">
    <property type="taxonomic scope" value="Eukaryota"/>
</dbReference>
<dbReference type="GO" id="GO:0005737">
    <property type="term" value="C:cytoplasm"/>
    <property type="evidence" value="ECO:0007669"/>
    <property type="project" value="UniProtKB-SubCell"/>
</dbReference>
<dbReference type="PANTHER" id="PTHR10012:SF3">
    <property type="entry name" value="SERINE_THREONINE-PROTEIN PHOSPHATASE 2A ACTIVATOR 1"/>
    <property type="match status" value="1"/>
</dbReference>
<dbReference type="InterPro" id="IPR037218">
    <property type="entry name" value="PTPA_sf"/>
</dbReference>
<reference evidence="11 12" key="1">
    <citation type="journal article" date="2011" name="Proc. Natl. Acad. Sci. U.S.A.">
        <title>Evolutionary erosion of yeast sex chromosomes by mating-type switching accidents.</title>
        <authorList>
            <person name="Gordon J.L."/>
            <person name="Armisen D."/>
            <person name="Proux-Wera E."/>
            <person name="Oheigeartaigh S.S."/>
            <person name="Byrne K.P."/>
            <person name="Wolfe K.H."/>
        </authorList>
    </citation>
    <scope>NUCLEOTIDE SEQUENCE [LARGE SCALE GENOMIC DNA]</scope>
    <source>
        <strain evidence="12">ATCC 76901 / BCRC 22586 / CBS 4309 / NBRC 1992 / NRRL Y-12630</strain>
    </source>
</reference>
<comment type="catalytic activity">
    <reaction evidence="1 9">
        <text>[protein]-peptidylproline (omega=180) = [protein]-peptidylproline (omega=0)</text>
        <dbReference type="Rhea" id="RHEA:16237"/>
        <dbReference type="Rhea" id="RHEA-COMP:10747"/>
        <dbReference type="Rhea" id="RHEA-COMP:10748"/>
        <dbReference type="ChEBI" id="CHEBI:83833"/>
        <dbReference type="ChEBI" id="CHEBI:83834"/>
        <dbReference type="EC" id="5.2.1.8"/>
    </reaction>
</comment>
<keyword evidence="12" id="KW-1185">Reference proteome</keyword>
<dbReference type="EMBL" id="HE576758">
    <property type="protein sequence ID" value="CCC70907.1"/>
    <property type="molecule type" value="Genomic_DNA"/>
</dbReference>
<dbReference type="RefSeq" id="XP_003677260.1">
    <property type="nucleotide sequence ID" value="XM_003677212.1"/>
</dbReference>
<dbReference type="GO" id="GO:0008160">
    <property type="term" value="F:protein tyrosine phosphatase activator activity"/>
    <property type="evidence" value="ECO:0007669"/>
    <property type="project" value="TreeGrafter"/>
</dbReference>
<organism evidence="11 12">
    <name type="scientific">Naumovozyma castellii</name>
    <name type="common">Yeast</name>
    <name type="synonym">Saccharomyces castellii</name>
    <dbReference type="NCBI Taxonomy" id="27288"/>
    <lineage>
        <taxon>Eukaryota</taxon>
        <taxon>Fungi</taxon>
        <taxon>Dikarya</taxon>
        <taxon>Ascomycota</taxon>
        <taxon>Saccharomycotina</taxon>
        <taxon>Saccharomycetes</taxon>
        <taxon>Saccharomycetales</taxon>
        <taxon>Saccharomycetaceae</taxon>
        <taxon>Naumovozyma</taxon>
    </lineage>
</organism>
<accession>G0VHM3</accession>
<feature type="compositionally biased region" description="Polar residues" evidence="10">
    <location>
        <begin position="400"/>
        <end position="429"/>
    </location>
</feature>
<dbReference type="CDD" id="cd04087">
    <property type="entry name" value="PTPA"/>
    <property type="match status" value="1"/>
</dbReference>
<dbReference type="PANTHER" id="PTHR10012">
    <property type="entry name" value="SERINE/THREONINE-PROTEIN PHOSPHATASE 2A REGULATORY SUBUNIT B"/>
    <property type="match status" value="1"/>
</dbReference>
<dbReference type="GO" id="GO:0006281">
    <property type="term" value="P:DNA repair"/>
    <property type="evidence" value="ECO:0007669"/>
    <property type="project" value="EnsemblFungi"/>
</dbReference>
<evidence type="ECO:0000256" key="4">
    <source>
        <dbReference type="ARBA" id="ARBA00011019"/>
    </source>
</evidence>
<dbReference type="KEGG" id="ncs:NCAS_0G00200"/>
<dbReference type="GO" id="GO:0005634">
    <property type="term" value="C:nucleus"/>
    <property type="evidence" value="ECO:0007669"/>
    <property type="project" value="UniProtKB-SubCell"/>
</dbReference>
<dbReference type="GO" id="GO:0007052">
    <property type="term" value="P:mitotic spindle organization"/>
    <property type="evidence" value="ECO:0007669"/>
    <property type="project" value="EnsemblFungi"/>
</dbReference>
<dbReference type="SUPFAM" id="SSF140984">
    <property type="entry name" value="PTPA-like"/>
    <property type="match status" value="1"/>
</dbReference>
<evidence type="ECO:0000256" key="3">
    <source>
        <dbReference type="ARBA" id="ARBA00004496"/>
    </source>
</evidence>
<dbReference type="GeneID" id="96904573"/>
<dbReference type="PIRSF" id="PIRSF016325">
    <property type="entry name" value="Phstyr_phstse_ac"/>
    <property type="match status" value="1"/>
</dbReference>
<evidence type="ECO:0000256" key="5">
    <source>
        <dbReference type="ARBA" id="ARBA00022490"/>
    </source>
</evidence>
<proteinExistence type="inferred from homology"/>
<dbReference type="HOGENOM" id="CLU_030733_2_1_1"/>
<evidence type="ECO:0000256" key="8">
    <source>
        <dbReference type="ARBA" id="ARBA00023242"/>
    </source>
</evidence>
<dbReference type="GO" id="GO:0000785">
    <property type="term" value="C:chromatin"/>
    <property type="evidence" value="ECO:0007669"/>
    <property type="project" value="EnsemblFungi"/>
</dbReference>
<dbReference type="InterPro" id="IPR004327">
    <property type="entry name" value="Phstyr_phstse_ac"/>
</dbReference>
<evidence type="ECO:0000256" key="2">
    <source>
        <dbReference type="ARBA" id="ARBA00004123"/>
    </source>
</evidence>
<name>G0VHM3_NAUCA</name>
<dbReference type="InParanoid" id="G0VHM3"/>
<evidence type="ECO:0000256" key="7">
    <source>
        <dbReference type="ARBA" id="ARBA00023235"/>
    </source>
</evidence>
<evidence type="ECO:0000313" key="12">
    <source>
        <dbReference type="Proteomes" id="UP000001640"/>
    </source>
</evidence>
<keyword evidence="6 9" id="KW-0697">Rotamase</keyword>
<evidence type="ECO:0000256" key="6">
    <source>
        <dbReference type="ARBA" id="ARBA00023110"/>
    </source>
</evidence>
<dbReference type="FunFam" id="1.20.120.1150:FF:000002">
    <property type="entry name" value="Serine/threonine-protein phosphatase 2A activator"/>
    <property type="match status" value="1"/>
</dbReference>
<dbReference type="Proteomes" id="UP000001640">
    <property type="component" value="Chromosome 7"/>
</dbReference>
<keyword evidence="8" id="KW-0539">Nucleus</keyword>
<dbReference type="GO" id="GO:0006357">
    <property type="term" value="P:regulation of transcription by RNA polymerase II"/>
    <property type="evidence" value="ECO:0007669"/>
    <property type="project" value="EnsemblFungi"/>
</dbReference>
<keyword evidence="5 9" id="KW-0963">Cytoplasm</keyword>
<dbReference type="GO" id="GO:0006914">
    <property type="term" value="P:autophagy"/>
    <property type="evidence" value="ECO:0007669"/>
    <property type="project" value="EnsemblFungi"/>
</dbReference>
<comment type="function">
    <text evidence="9">PPIases accelerate the folding of proteins. It catalyzes the cis-trans isomerization of proline imidic peptide bonds in oligopeptides.</text>
</comment>
<dbReference type="GO" id="GO:0000082">
    <property type="term" value="P:G1/S transition of mitotic cell cycle"/>
    <property type="evidence" value="ECO:0007669"/>
    <property type="project" value="EnsemblFungi"/>
</dbReference>
<keyword evidence="7 9" id="KW-0413">Isomerase</keyword>
<dbReference type="GO" id="GO:0000159">
    <property type="term" value="C:protein phosphatase type 2A complex"/>
    <property type="evidence" value="ECO:0007669"/>
    <property type="project" value="EnsemblFungi"/>
</dbReference>
<feature type="region of interest" description="Disordered" evidence="10">
    <location>
        <begin position="398"/>
        <end position="438"/>
    </location>
</feature>
<reference key="2">
    <citation type="submission" date="2011-08" db="EMBL/GenBank/DDBJ databases">
        <title>Genome sequence of Naumovozyma castellii.</title>
        <authorList>
            <person name="Gordon J.L."/>
            <person name="Armisen D."/>
            <person name="Proux-Wera E."/>
            <person name="OhEigeartaigh S.S."/>
            <person name="Byrne K.P."/>
            <person name="Wolfe K.H."/>
        </authorList>
    </citation>
    <scope>NUCLEOTIDE SEQUENCE</scope>
    <source>
        <strain>Type strain:CBS 4309</strain>
    </source>
</reference>
<dbReference type="STRING" id="1064592.G0VHM3"/>
<dbReference type="GO" id="GO:0003755">
    <property type="term" value="F:peptidyl-prolyl cis-trans isomerase activity"/>
    <property type="evidence" value="ECO:0007669"/>
    <property type="project" value="UniProtKB-KW"/>
</dbReference>
<dbReference type="OMA" id="IHESQDV"/>
<evidence type="ECO:0000313" key="11">
    <source>
        <dbReference type="EMBL" id="CCC70907.1"/>
    </source>
</evidence>
<gene>
    <name evidence="11" type="primary">NCAS0G00200</name>
    <name evidence="11" type="ordered locus">NCAS_0G00200</name>
</gene>
<dbReference type="Pfam" id="PF03095">
    <property type="entry name" value="PTPA"/>
    <property type="match status" value="1"/>
</dbReference>
<evidence type="ECO:0000256" key="10">
    <source>
        <dbReference type="SAM" id="MobiDB-lite"/>
    </source>
</evidence>
<dbReference type="InterPro" id="IPR043170">
    <property type="entry name" value="PTPA_C_lid"/>
</dbReference>
<comment type="subcellular location">
    <subcellularLocation>
        <location evidence="3 9">Cytoplasm</location>
    </subcellularLocation>
    <subcellularLocation>
        <location evidence="2">Nucleus</location>
    </subcellularLocation>
</comment>
<dbReference type="FunCoup" id="G0VHM3">
    <property type="interactions" value="121"/>
</dbReference>
<dbReference type="Gene3D" id="1.20.120.1150">
    <property type="match status" value="1"/>
</dbReference>
<sequence length="438" mass="49870">MDKLLLCCDNNDRGRTIKQSAMTTINDTHMAVLDLKTTQFSLPAKRIFDSQTTQDFQSSIALNRLRFFLQKYISMVTNVQTPPEGTLSSVTLVNSIVQLLNHLSTLIDETPPLVGPRRYGNLACRDWHTKMEAQLPALLNEILDPYLPKVSGESSSMHPCIQELNYYISNAFGSSTRLDFGTGHELSFMAFIAAIDMLGLWTDGMQGTDILLLFNTYYALVRKLILTYTLEPAGSHGVWGLDDHFHLAYILGSSQWIRNAPMRPRDVKDISLVKQYAKSNLYCQCIAFIFQVKSGPFSEHSPILYDIATSVTTWSKVQRGLIKMYMDEVLKKFPVVQHFWFGDGFYPWINQHTGKPLPIYEHSPEDDETEQEREIQQYAPHWHKENAHVRTAKPGITAMPSVTNTRTNMAPPSSRMMNSHDPTISSLLKRSTRDQARR</sequence>
<evidence type="ECO:0000256" key="1">
    <source>
        <dbReference type="ARBA" id="ARBA00000971"/>
    </source>
</evidence>